<keyword evidence="9" id="KW-1185">Reference proteome</keyword>
<dbReference type="InterPro" id="IPR050487">
    <property type="entry name" value="FtsQ_DivIB"/>
</dbReference>
<dbReference type="GO" id="GO:0005886">
    <property type="term" value="C:plasma membrane"/>
    <property type="evidence" value="ECO:0007669"/>
    <property type="project" value="TreeGrafter"/>
</dbReference>
<evidence type="ECO:0000256" key="4">
    <source>
        <dbReference type="ARBA" id="ARBA00022989"/>
    </source>
</evidence>
<name>E0RWS1_BUTPB</name>
<sequence length="283" mass="33101">MAKKRRKKVVKRRRKQYGSYHMSIRDYMEDFHPFEGLFRSLRSSRSLFIILGIVLTVMVVLVVALNYIVENYKVTNIYVSGNTHYTNEEIIDMVMTDGLSRNSLYLSFKYRNKSIEGVPFVEKMDVDIVSPDTIRINVYEKAVAGYIAYLGRYMYFDRDGIVVESSMEPSDVVPQVMGLDFNYVILHEKLPVDNETVFAEILDLTQLLDKYNMHADKIFFDNEYNVYIYFGDIEVSLGTSSYIDEKIIQLQYILPNLEGKKGLLEMKDFDEDTKNITFEEKNQ</sequence>
<organism evidence="8 9">
    <name type="scientific">Butyrivibrio proteoclasticus (strain ATCC 51982 / DSM 14932 / B316)</name>
    <name type="common">Clostridium proteoclasticum</name>
    <dbReference type="NCBI Taxonomy" id="515622"/>
    <lineage>
        <taxon>Bacteria</taxon>
        <taxon>Bacillati</taxon>
        <taxon>Bacillota</taxon>
        <taxon>Clostridia</taxon>
        <taxon>Lachnospirales</taxon>
        <taxon>Lachnospiraceae</taxon>
        <taxon>Butyrivibrio</taxon>
    </lineage>
</organism>
<proteinExistence type="predicted"/>
<evidence type="ECO:0000256" key="3">
    <source>
        <dbReference type="ARBA" id="ARBA00022692"/>
    </source>
</evidence>
<dbReference type="GO" id="GO:0051301">
    <property type="term" value="P:cell division"/>
    <property type="evidence" value="ECO:0007669"/>
    <property type="project" value="UniProtKB-KW"/>
</dbReference>
<dbReference type="Gene3D" id="3.10.20.310">
    <property type="entry name" value="membrane protein fhac"/>
    <property type="match status" value="1"/>
</dbReference>
<dbReference type="HOGENOM" id="CLU_063194_0_0_9"/>
<keyword evidence="5" id="KW-0131">Cell cycle</keyword>
<accession>E0RWS1</accession>
<evidence type="ECO:0000259" key="7">
    <source>
        <dbReference type="Pfam" id="PF08478"/>
    </source>
</evidence>
<dbReference type="KEGG" id="bpb:bpr_I1863"/>
<dbReference type="Pfam" id="PF08478">
    <property type="entry name" value="POTRA_1"/>
    <property type="match status" value="1"/>
</dbReference>
<gene>
    <name evidence="8" type="primary">ftsQ</name>
    <name evidence="8" type="ordered locus">bpr_I1863</name>
</gene>
<dbReference type="PANTHER" id="PTHR37820:SF1">
    <property type="entry name" value="CELL DIVISION PROTEIN FTSQ"/>
    <property type="match status" value="1"/>
</dbReference>
<keyword evidence="6" id="KW-0472">Membrane</keyword>
<evidence type="ECO:0000313" key="9">
    <source>
        <dbReference type="Proteomes" id="UP000001299"/>
    </source>
</evidence>
<feature type="transmembrane region" description="Helical" evidence="6">
    <location>
        <begin position="47"/>
        <end position="69"/>
    </location>
</feature>
<evidence type="ECO:0000256" key="5">
    <source>
        <dbReference type="ARBA" id="ARBA00023306"/>
    </source>
</evidence>
<keyword evidence="1" id="KW-1003">Cell membrane</keyword>
<evidence type="ECO:0000256" key="1">
    <source>
        <dbReference type="ARBA" id="ARBA00022475"/>
    </source>
</evidence>
<protein>
    <submittedName>
        <fullName evidence="8">Cell division protein FtsQ</fullName>
    </submittedName>
</protein>
<dbReference type="STRING" id="515622.bpr_I1863"/>
<keyword evidence="2 8" id="KW-0132">Cell division</keyword>
<dbReference type="InterPro" id="IPR013685">
    <property type="entry name" value="POTRA_FtsQ_type"/>
</dbReference>
<evidence type="ECO:0000313" key="8">
    <source>
        <dbReference type="EMBL" id="ADL34597.1"/>
    </source>
</evidence>
<dbReference type="EMBL" id="CP001810">
    <property type="protein sequence ID" value="ADL34597.1"/>
    <property type="molecule type" value="Genomic_DNA"/>
</dbReference>
<dbReference type="AlphaFoldDB" id="E0RWS1"/>
<feature type="domain" description="POTRA" evidence="7">
    <location>
        <begin position="73"/>
        <end position="140"/>
    </location>
</feature>
<dbReference type="Proteomes" id="UP000001299">
    <property type="component" value="Chromosome 1"/>
</dbReference>
<evidence type="ECO:0000256" key="2">
    <source>
        <dbReference type="ARBA" id="ARBA00022618"/>
    </source>
</evidence>
<evidence type="ECO:0000256" key="6">
    <source>
        <dbReference type="SAM" id="Phobius"/>
    </source>
</evidence>
<dbReference type="eggNOG" id="COG1589">
    <property type="taxonomic scope" value="Bacteria"/>
</dbReference>
<dbReference type="PANTHER" id="PTHR37820">
    <property type="entry name" value="CELL DIVISION PROTEIN DIVIB"/>
    <property type="match status" value="1"/>
</dbReference>
<keyword evidence="4 6" id="KW-1133">Transmembrane helix</keyword>
<reference evidence="8 9" key="1">
    <citation type="journal article" date="2010" name="PLoS ONE">
        <title>The glycobiome of the rumen bacterium Butyrivibrio proteoclasticus B316(T) highlights adaptation to a polysaccharide-rich environment.</title>
        <authorList>
            <person name="Kelly W.J."/>
            <person name="Leahy S.C."/>
            <person name="Altermann E."/>
            <person name="Yeoman C.J."/>
            <person name="Dunne J.C."/>
            <person name="Kong Z."/>
            <person name="Pacheco D.M."/>
            <person name="Li D."/>
            <person name="Noel S.J."/>
            <person name="Moon C.D."/>
            <person name="Cookson A.L."/>
            <person name="Attwood G.T."/>
        </authorList>
    </citation>
    <scope>NUCLEOTIDE SEQUENCE [LARGE SCALE GENOMIC DNA]</scope>
    <source>
        <strain evidence="9">ATCC 51982 / DSM 14932 / B316</strain>
    </source>
</reference>
<keyword evidence="3 6" id="KW-0812">Transmembrane</keyword>